<name>A0A9X0QDK5_9BACT</name>
<dbReference type="EMBL" id="JACHEB010000004">
    <property type="protein sequence ID" value="MBB5328264.1"/>
    <property type="molecule type" value="Genomic_DNA"/>
</dbReference>
<evidence type="ECO:0000313" key="2">
    <source>
        <dbReference type="Proteomes" id="UP000535182"/>
    </source>
</evidence>
<comment type="caution">
    <text evidence="1">The sequence shown here is derived from an EMBL/GenBank/DDBJ whole genome shotgun (WGS) entry which is preliminary data.</text>
</comment>
<protein>
    <submittedName>
        <fullName evidence="1">Uncharacterized protein</fullName>
    </submittedName>
</protein>
<organism evidence="1 2">
    <name type="scientific">Tunturiibacter gelidiferens</name>
    <dbReference type="NCBI Taxonomy" id="3069689"/>
    <lineage>
        <taxon>Bacteria</taxon>
        <taxon>Pseudomonadati</taxon>
        <taxon>Acidobacteriota</taxon>
        <taxon>Terriglobia</taxon>
        <taxon>Terriglobales</taxon>
        <taxon>Acidobacteriaceae</taxon>
        <taxon>Tunturiibacter</taxon>
    </lineage>
</organism>
<accession>A0A9X0QDK5</accession>
<proteinExistence type="predicted"/>
<reference evidence="1 2" key="1">
    <citation type="submission" date="2020-08" db="EMBL/GenBank/DDBJ databases">
        <title>Genomic Encyclopedia of Type Strains, Phase IV (KMG-V): Genome sequencing to study the core and pangenomes of soil and plant-associated prokaryotes.</title>
        <authorList>
            <person name="Whitman W."/>
        </authorList>
    </citation>
    <scope>NUCLEOTIDE SEQUENCE [LARGE SCALE GENOMIC DNA]</scope>
    <source>
        <strain evidence="1 2">X5P2</strain>
    </source>
</reference>
<sequence>MLVLKLDLEHRIRQGFDNHRHHFNCIFLRQTISFGGEEDNPFYLHNFLYELSIFLNPELPCDTLAHTASLIVPQNGSIFLAG</sequence>
<dbReference type="Proteomes" id="UP000535182">
    <property type="component" value="Unassembled WGS sequence"/>
</dbReference>
<dbReference type="AlphaFoldDB" id="A0A9X0QDK5"/>
<evidence type="ECO:0000313" key="1">
    <source>
        <dbReference type="EMBL" id="MBB5328264.1"/>
    </source>
</evidence>
<keyword evidence="2" id="KW-1185">Reference proteome</keyword>
<gene>
    <name evidence="1" type="ORF">HDF14_001874</name>
</gene>